<accession>A0A428PJU8</accession>
<dbReference type="Proteomes" id="UP000288168">
    <property type="component" value="Unassembled WGS sequence"/>
</dbReference>
<keyword evidence="2" id="KW-1185">Reference proteome</keyword>
<dbReference type="AlphaFoldDB" id="A0A428PJU8"/>
<proteinExistence type="predicted"/>
<dbReference type="EMBL" id="NKCI01000124">
    <property type="protein sequence ID" value="RSL53328.1"/>
    <property type="molecule type" value="Genomic_DNA"/>
</dbReference>
<evidence type="ECO:0000313" key="2">
    <source>
        <dbReference type="Proteomes" id="UP000288168"/>
    </source>
</evidence>
<organism evidence="1 2">
    <name type="scientific">Fusarium duplospermum</name>
    <dbReference type="NCBI Taxonomy" id="1325734"/>
    <lineage>
        <taxon>Eukaryota</taxon>
        <taxon>Fungi</taxon>
        <taxon>Dikarya</taxon>
        <taxon>Ascomycota</taxon>
        <taxon>Pezizomycotina</taxon>
        <taxon>Sordariomycetes</taxon>
        <taxon>Hypocreomycetidae</taxon>
        <taxon>Hypocreales</taxon>
        <taxon>Nectriaceae</taxon>
        <taxon>Fusarium</taxon>
        <taxon>Fusarium solani species complex</taxon>
    </lineage>
</organism>
<name>A0A428PJU8_9HYPO</name>
<evidence type="ECO:0000313" key="1">
    <source>
        <dbReference type="EMBL" id="RSL53328.1"/>
    </source>
</evidence>
<comment type="caution">
    <text evidence="1">The sequence shown here is derived from an EMBL/GenBank/DDBJ whole genome shotgun (WGS) entry which is preliminary data.</text>
</comment>
<protein>
    <submittedName>
        <fullName evidence="1">Uncharacterized protein</fullName>
    </submittedName>
</protein>
<reference evidence="1 2" key="1">
    <citation type="submission" date="2017-06" db="EMBL/GenBank/DDBJ databases">
        <title>Comparative genomic analysis of Ambrosia Fusariam Clade fungi.</title>
        <authorList>
            <person name="Stajich J.E."/>
            <person name="Carrillo J."/>
            <person name="Kijimoto T."/>
            <person name="Eskalen A."/>
            <person name="O'Donnell K."/>
            <person name="Kasson M."/>
        </authorList>
    </citation>
    <scope>NUCLEOTIDE SEQUENCE [LARGE SCALE GENOMIC DNA]</scope>
    <source>
        <strain evidence="1 2">NRRL62584</strain>
    </source>
</reference>
<gene>
    <name evidence="1" type="ORF">CEP54_010474</name>
</gene>
<sequence length="69" mass="7845">MQHSPMPKGTILQFVFANNQARTAHRFATVIIPALQCRSRRKTLQRHPRTQPSLRLSCAASHHALFLKA</sequence>